<proteinExistence type="predicted"/>
<accession>A0A5D3BXA8</accession>
<sequence>MEEGRLEDEMPRNIGCRWYDMDANKKVDDVENEHLNILEIVVSHRVDEHIEDVTLCRTNVDPTIIERPVVLHVTNDFIDDVDGHLSHANGTSDDDE</sequence>
<evidence type="ECO:0000313" key="2">
    <source>
        <dbReference type="EMBL" id="TYK03462.1"/>
    </source>
</evidence>
<comment type="caution">
    <text evidence="2">The sequence shown here is derived from an EMBL/GenBank/DDBJ whole genome shotgun (WGS) entry which is preliminary data.</text>
</comment>
<protein>
    <submittedName>
        <fullName evidence="2">Uncharacterized protein</fullName>
    </submittedName>
</protein>
<evidence type="ECO:0000313" key="3">
    <source>
        <dbReference type="Proteomes" id="UP000321393"/>
    </source>
</evidence>
<organism evidence="2 4">
    <name type="scientific">Cucumis melo var. makuwa</name>
    <name type="common">Oriental melon</name>
    <dbReference type="NCBI Taxonomy" id="1194695"/>
    <lineage>
        <taxon>Eukaryota</taxon>
        <taxon>Viridiplantae</taxon>
        <taxon>Streptophyta</taxon>
        <taxon>Embryophyta</taxon>
        <taxon>Tracheophyta</taxon>
        <taxon>Spermatophyta</taxon>
        <taxon>Magnoliopsida</taxon>
        <taxon>eudicotyledons</taxon>
        <taxon>Gunneridae</taxon>
        <taxon>Pentapetalae</taxon>
        <taxon>rosids</taxon>
        <taxon>fabids</taxon>
        <taxon>Cucurbitales</taxon>
        <taxon>Cucurbitaceae</taxon>
        <taxon>Benincaseae</taxon>
        <taxon>Cucumis</taxon>
    </lineage>
</organism>
<dbReference type="AlphaFoldDB" id="A0A5D3BXA8"/>
<dbReference type="EMBL" id="SSTD01014931">
    <property type="protein sequence ID" value="TYK03462.1"/>
    <property type="molecule type" value="Genomic_DNA"/>
</dbReference>
<gene>
    <name evidence="2" type="ORF">E5676_scaffold121G00700</name>
    <name evidence="1" type="ORF">E6C27_scaffold269G001560</name>
</gene>
<dbReference type="Proteomes" id="UP000321947">
    <property type="component" value="Unassembled WGS sequence"/>
</dbReference>
<dbReference type="Proteomes" id="UP000321393">
    <property type="component" value="Unassembled WGS sequence"/>
</dbReference>
<evidence type="ECO:0000313" key="4">
    <source>
        <dbReference type="Proteomes" id="UP000321947"/>
    </source>
</evidence>
<name>A0A5D3BXA8_CUCMM</name>
<dbReference type="EMBL" id="SSTE01020983">
    <property type="protein sequence ID" value="KAA0033049.1"/>
    <property type="molecule type" value="Genomic_DNA"/>
</dbReference>
<reference evidence="3 4" key="1">
    <citation type="submission" date="2019-08" db="EMBL/GenBank/DDBJ databases">
        <title>Draft genome sequences of two oriental melons (Cucumis melo L. var makuwa).</title>
        <authorList>
            <person name="Kwon S.-Y."/>
        </authorList>
    </citation>
    <scope>NUCLEOTIDE SEQUENCE [LARGE SCALE GENOMIC DNA]</scope>
    <source>
        <strain evidence="4">cv. Chang Bougi</strain>
        <strain evidence="3">cv. SW 3</strain>
        <tissue evidence="2">Leaf</tissue>
    </source>
</reference>
<evidence type="ECO:0000313" key="1">
    <source>
        <dbReference type="EMBL" id="KAA0033049.1"/>
    </source>
</evidence>